<keyword evidence="3" id="KW-1185">Reference proteome</keyword>
<dbReference type="OrthoDB" id="431557at2759"/>
<sequence>MSRPFGVAMLFAGVDQDGSKLFHLDPKLTFFSKISEETVFLYPLLLATRARSIGAASDGAEQSLKEQYHDNMSLKEALKVALAILKQVMEEKLNSANVEVVVIKPVKDSKGEFHYSC</sequence>
<dbReference type="Pfam" id="PF00227">
    <property type="entry name" value="Proteasome"/>
    <property type="match status" value="1"/>
</dbReference>
<dbReference type="GO" id="GO:0005839">
    <property type="term" value="C:proteasome core complex"/>
    <property type="evidence" value="ECO:0007669"/>
    <property type="project" value="InterPro"/>
</dbReference>
<protein>
    <recommendedName>
        <fullName evidence="4">Proteasome endopeptidase complex</fullName>
    </recommendedName>
</protein>
<reference evidence="2 3" key="1">
    <citation type="submission" date="2018-11" db="EMBL/GenBank/DDBJ databases">
        <authorList>
            <consortium name="Pathogen Informatics"/>
        </authorList>
    </citation>
    <scope>NUCLEOTIDE SEQUENCE [LARGE SCALE GENOMIC DNA]</scope>
</reference>
<dbReference type="GO" id="GO:0051603">
    <property type="term" value="P:proteolysis involved in protein catabolic process"/>
    <property type="evidence" value="ECO:0007669"/>
    <property type="project" value="InterPro"/>
</dbReference>
<dbReference type="Proteomes" id="UP000271889">
    <property type="component" value="Unassembled WGS sequence"/>
</dbReference>
<dbReference type="InterPro" id="IPR050115">
    <property type="entry name" value="Proteasome_alpha"/>
</dbReference>
<dbReference type="InterPro" id="IPR001353">
    <property type="entry name" value="Proteasome_sua/b"/>
</dbReference>
<dbReference type="AlphaFoldDB" id="A0A3P7QU98"/>
<evidence type="ECO:0000313" key="3">
    <source>
        <dbReference type="Proteomes" id="UP000271889"/>
    </source>
</evidence>
<dbReference type="SUPFAM" id="SSF56235">
    <property type="entry name" value="N-terminal nucleophile aminohydrolases (Ntn hydrolases)"/>
    <property type="match status" value="1"/>
</dbReference>
<evidence type="ECO:0000313" key="2">
    <source>
        <dbReference type="EMBL" id="VDN34456.1"/>
    </source>
</evidence>
<name>A0A3P7QU98_CYLGO</name>
<dbReference type="Gene3D" id="3.60.20.10">
    <property type="entry name" value="Glutamine Phosphoribosylpyrophosphate, subunit 1, domain 1"/>
    <property type="match status" value="1"/>
</dbReference>
<evidence type="ECO:0008006" key="4">
    <source>
        <dbReference type="Google" id="ProtNLM"/>
    </source>
</evidence>
<dbReference type="InterPro" id="IPR029055">
    <property type="entry name" value="Ntn_hydrolases_N"/>
</dbReference>
<dbReference type="PANTHER" id="PTHR11599">
    <property type="entry name" value="PROTEASOME SUBUNIT ALPHA/BETA"/>
    <property type="match status" value="1"/>
</dbReference>
<dbReference type="EMBL" id="UYRV01124621">
    <property type="protein sequence ID" value="VDN34456.1"/>
    <property type="molecule type" value="Genomic_DNA"/>
</dbReference>
<accession>A0A3P7QU98</accession>
<gene>
    <name evidence="2" type="ORF">CGOC_LOCUS12636</name>
</gene>
<keyword evidence="1" id="KW-0647">Proteasome</keyword>
<organism evidence="2 3">
    <name type="scientific">Cylicostephanus goldi</name>
    <name type="common">Nematode worm</name>
    <dbReference type="NCBI Taxonomy" id="71465"/>
    <lineage>
        <taxon>Eukaryota</taxon>
        <taxon>Metazoa</taxon>
        <taxon>Ecdysozoa</taxon>
        <taxon>Nematoda</taxon>
        <taxon>Chromadorea</taxon>
        <taxon>Rhabditida</taxon>
        <taxon>Rhabditina</taxon>
        <taxon>Rhabditomorpha</taxon>
        <taxon>Strongyloidea</taxon>
        <taxon>Strongylidae</taxon>
        <taxon>Cylicostephanus</taxon>
    </lineage>
</organism>
<proteinExistence type="predicted"/>
<evidence type="ECO:0000256" key="1">
    <source>
        <dbReference type="ARBA" id="ARBA00022942"/>
    </source>
</evidence>